<feature type="transmembrane region" description="Helical" evidence="2">
    <location>
        <begin position="162"/>
        <end position="182"/>
    </location>
</feature>
<accession>A0A372ZIG1</accession>
<feature type="transmembrane region" description="Helical" evidence="2">
    <location>
        <begin position="129"/>
        <end position="150"/>
    </location>
</feature>
<organism evidence="3 4">
    <name type="scientific">Kitasatospora xanthocidica</name>
    <dbReference type="NCBI Taxonomy" id="83382"/>
    <lineage>
        <taxon>Bacteria</taxon>
        <taxon>Bacillati</taxon>
        <taxon>Actinomycetota</taxon>
        <taxon>Actinomycetes</taxon>
        <taxon>Kitasatosporales</taxon>
        <taxon>Streptomycetaceae</taxon>
        <taxon>Kitasatospora</taxon>
    </lineage>
</organism>
<evidence type="ECO:0008006" key="5">
    <source>
        <dbReference type="Google" id="ProtNLM"/>
    </source>
</evidence>
<feature type="transmembrane region" description="Helical" evidence="2">
    <location>
        <begin position="75"/>
        <end position="92"/>
    </location>
</feature>
<name>A0A372ZIG1_9ACTN</name>
<protein>
    <recommendedName>
        <fullName evidence="5">DUF998 domain-containing protein</fullName>
    </recommendedName>
</protein>
<evidence type="ECO:0000256" key="2">
    <source>
        <dbReference type="SAM" id="Phobius"/>
    </source>
</evidence>
<keyword evidence="4" id="KW-1185">Reference proteome</keyword>
<evidence type="ECO:0000313" key="4">
    <source>
        <dbReference type="Proteomes" id="UP000263377"/>
    </source>
</evidence>
<feature type="region of interest" description="Disordered" evidence="1">
    <location>
        <begin position="229"/>
        <end position="249"/>
    </location>
</feature>
<keyword evidence="2" id="KW-0812">Transmembrane</keyword>
<dbReference type="RefSeq" id="WP_117492901.1">
    <property type="nucleotide sequence ID" value="NZ_QVIG01000003.1"/>
</dbReference>
<sequence length="249" mass="26564">MTHDVRTQNSPAVRRSTQDVRTIAILRLGVGLIGILLPVALPFGNWLAAELTGRGTDGFWPNSMSGAYYTDTRNVFVGALCALGVFLICYRFDRRDDRWSTAAGFFALGVALCPTYTGGGSGLDRTVGVFHLVFAGLLFVMLAVFCLYSFRNPRSAQPARVGTAYLVAGVVILAALALSLLAGVTGVGSDWPVRPLYLGEWLATWAFGLAWTGAALELAAHGRRDADSAVVPRQPGADALDPKHPEAHA</sequence>
<proteinExistence type="predicted"/>
<evidence type="ECO:0000313" key="3">
    <source>
        <dbReference type="EMBL" id="RGD55551.1"/>
    </source>
</evidence>
<feature type="compositionally biased region" description="Basic and acidic residues" evidence="1">
    <location>
        <begin position="240"/>
        <end position="249"/>
    </location>
</feature>
<gene>
    <name evidence="3" type="ORF">DR950_40080</name>
</gene>
<feature type="transmembrane region" description="Helical" evidence="2">
    <location>
        <begin position="99"/>
        <end position="117"/>
    </location>
</feature>
<feature type="transmembrane region" description="Helical" evidence="2">
    <location>
        <begin position="202"/>
        <end position="220"/>
    </location>
</feature>
<dbReference type="Proteomes" id="UP000263377">
    <property type="component" value="Unassembled WGS sequence"/>
</dbReference>
<dbReference type="EMBL" id="QVIG01000003">
    <property type="protein sequence ID" value="RGD55551.1"/>
    <property type="molecule type" value="Genomic_DNA"/>
</dbReference>
<reference evidence="3 4" key="1">
    <citation type="submission" date="2018-08" db="EMBL/GenBank/DDBJ databases">
        <title>Diversity &amp; Physiological Properties of Lignin-Decomposing Actinobacteria from Soil.</title>
        <authorList>
            <person name="Roh S.G."/>
            <person name="Kim S.B."/>
        </authorList>
    </citation>
    <scope>NUCLEOTIDE SEQUENCE [LARGE SCALE GENOMIC DNA]</scope>
    <source>
        <strain evidence="3 4">MMS17-GH009</strain>
    </source>
</reference>
<feature type="transmembrane region" description="Helical" evidence="2">
    <location>
        <begin position="24"/>
        <end position="44"/>
    </location>
</feature>
<dbReference type="AlphaFoldDB" id="A0A372ZIG1"/>
<evidence type="ECO:0000256" key="1">
    <source>
        <dbReference type="SAM" id="MobiDB-lite"/>
    </source>
</evidence>
<comment type="caution">
    <text evidence="3">The sequence shown here is derived from an EMBL/GenBank/DDBJ whole genome shotgun (WGS) entry which is preliminary data.</text>
</comment>
<keyword evidence="2" id="KW-0472">Membrane</keyword>
<keyword evidence="2" id="KW-1133">Transmembrane helix</keyword>